<feature type="transmembrane region" description="Helical" evidence="1">
    <location>
        <begin position="38"/>
        <end position="56"/>
    </location>
</feature>
<protein>
    <recommendedName>
        <fullName evidence="4">Zn-finger containing protein</fullName>
    </recommendedName>
</protein>
<comment type="caution">
    <text evidence="2">The sequence shown here is derived from an EMBL/GenBank/DDBJ whole genome shotgun (WGS) entry which is preliminary data.</text>
</comment>
<dbReference type="AlphaFoldDB" id="A0A926I2V5"/>
<keyword evidence="1" id="KW-1133">Transmembrane helix</keyword>
<organism evidence="2 3">
    <name type="scientific">Bianquea renquensis</name>
    <dbReference type="NCBI Taxonomy" id="2763661"/>
    <lineage>
        <taxon>Bacteria</taxon>
        <taxon>Bacillati</taxon>
        <taxon>Bacillota</taxon>
        <taxon>Clostridia</taxon>
        <taxon>Eubacteriales</taxon>
        <taxon>Bianqueaceae</taxon>
        <taxon>Bianquea</taxon>
    </lineage>
</organism>
<evidence type="ECO:0000313" key="3">
    <source>
        <dbReference type="Proteomes" id="UP000657006"/>
    </source>
</evidence>
<sequence length="130" mass="15288">MNWLQRLLAGRYGVDQLSIAILILSVILLILSSILQNPIVSILTFIPLILCYLRMFSKNFAKRRAENEKFLKLWNPVGGWFRRQKNRFRDRKTHRYFKCPSCKQSLRVPKGKGKISITCPKCKTEFIKET</sequence>
<evidence type="ECO:0000256" key="1">
    <source>
        <dbReference type="SAM" id="Phobius"/>
    </source>
</evidence>
<keyword evidence="1" id="KW-0472">Membrane</keyword>
<name>A0A926I2V5_9FIRM</name>
<dbReference type="EMBL" id="JACRSQ010000028">
    <property type="protein sequence ID" value="MBC8544700.1"/>
    <property type="molecule type" value="Genomic_DNA"/>
</dbReference>
<accession>A0A926I2V5</accession>
<keyword evidence="1" id="KW-0812">Transmembrane</keyword>
<evidence type="ECO:0008006" key="4">
    <source>
        <dbReference type="Google" id="ProtNLM"/>
    </source>
</evidence>
<dbReference type="RefSeq" id="WP_177718506.1">
    <property type="nucleotide sequence ID" value="NZ_JACRSQ010000028.1"/>
</dbReference>
<feature type="transmembrane region" description="Helical" evidence="1">
    <location>
        <begin position="12"/>
        <end position="32"/>
    </location>
</feature>
<reference evidence="2" key="1">
    <citation type="submission" date="2020-08" db="EMBL/GenBank/DDBJ databases">
        <title>Genome public.</title>
        <authorList>
            <person name="Liu C."/>
            <person name="Sun Q."/>
        </authorList>
    </citation>
    <scope>NUCLEOTIDE SEQUENCE</scope>
    <source>
        <strain evidence="2">NSJ-32</strain>
    </source>
</reference>
<evidence type="ECO:0000313" key="2">
    <source>
        <dbReference type="EMBL" id="MBC8544700.1"/>
    </source>
</evidence>
<dbReference type="Proteomes" id="UP000657006">
    <property type="component" value="Unassembled WGS sequence"/>
</dbReference>
<keyword evidence="3" id="KW-1185">Reference proteome</keyword>
<gene>
    <name evidence="2" type="ORF">H8730_14220</name>
</gene>
<proteinExistence type="predicted"/>